<gene>
    <name evidence="1" type="ORF">C5O19_05790</name>
</gene>
<organism evidence="1 2">
    <name type="scientific">Siphonobacter curvatus</name>
    <dbReference type="NCBI Taxonomy" id="2094562"/>
    <lineage>
        <taxon>Bacteria</taxon>
        <taxon>Pseudomonadati</taxon>
        <taxon>Bacteroidota</taxon>
        <taxon>Cytophagia</taxon>
        <taxon>Cytophagales</taxon>
        <taxon>Cytophagaceae</taxon>
        <taxon>Siphonobacter</taxon>
    </lineage>
</organism>
<reference evidence="2" key="1">
    <citation type="submission" date="2018-02" db="EMBL/GenBank/DDBJ databases">
        <title>Genome sequencing of Solimonas sp. HR-BB.</title>
        <authorList>
            <person name="Lee Y."/>
            <person name="Jeon C.O."/>
        </authorList>
    </citation>
    <scope>NUCLEOTIDE SEQUENCE [LARGE SCALE GENOMIC DNA]</scope>
    <source>
        <strain evidence="2">HR-U</strain>
    </source>
</reference>
<keyword evidence="2" id="KW-1185">Reference proteome</keyword>
<protein>
    <submittedName>
        <fullName evidence="1">Uncharacterized protein</fullName>
    </submittedName>
</protein>
<sequence length="395" mass="43941">MWTLADLKNKTNQLIRLATRQKKISNTDLADVLDANAEFVDERHNSMKATFDAFTTTYPERFSKLSVTLYVSQAGGSDTNTGLNNALPLKSLRRAAELVDYRFQRVHIYIQGNYDVTENIVFHVNELVLYLESNRTLTFKKRIIGQGETVNSLRVDGTYLKIEAPNDATAQVVTEENAGYLREDPYWIKATLGAIKIGNGELTYFSYLPSLVNLYNVQVQLGANTALVSGSNGTADANFFAYHVGFEHNVKNWTIASSAMVSPFCRQGYFRKEILFNNSSSWFSVGTQASLQLHNGMYAIRAVLDSWKGGGVVYNGMYSGVLTWHGEPTNDSTSEAREITLHGMGHNLAGKSLKLRTVTVANSLAPAGQAQRIEVQLNEVLSSAIVVEFYYHKLT</sequence>
<comment type="caution">
    <text evidence="1">The sequence shown here is derived from an EMBL/GenBank/DDBJ whole genome shotgun (WGS) entry which is preliminary data.</text>
</comment>
<evidence type="ECO:0000313" key="2">
    <source>
        <dbReference type="Proteomes" id="UP000239590"/>
    </source>
</evidence>
<name>A0A2S7IN69_9BACT</name>
<proteinExistence type="predicted"/>
<accession>A0A2S7IN69</accession>
<evidence type="ECO:0000313" key="1">
    <source>
        <dbReference type="EMBL" id="PQA59167.1"/>
    </source>
</evidence>
<dbReference type="Proteomes" id="UP000239590">
    <property type="component" value="Unassembled WGS sequence"/>
</dbReference>
<dbReference type="RefSeq" id="WP_104710459.1">
    <property type="nucleotide sequence ID" value="NZ_PTRA01000001.1"/>
</dbReference>
<dbReference type="AlphaFoldDB" id="A0A2S7IN69"/>
<dbReference type="EMBL" id="PTRA01000001">
    <property type="protein sequence ID" value="PQA59167.1"/>
    <property type="molecule type" value="Genomic_DNA"/>
</dbReference>